<organism evidence="5 6">
    <name type="scientific">Streptomyces xiamenensis</name>
    <dbReference type="NCBI Taxonomy" id="408015"/>
    <lineage>
        <taxon>Bacteria</taxon>
        <taxon>Bacillati</taxon>
        <taxon>Actinomycetota</taxon>
        <taxon>Actinomycetes</taxon>
        <taxon>Kitasatosporales</taxon>
        <taxon>Streptomycetaceae</taxon>
        <taxon>Streptomyces</taxon>
    </lineage>
</organism>
<dbReference type="PRINTS" id="PR00039">
    <property type="entry name" value="HTHLYSR"/>
</dbReference>
<dbReference type="PROSITE" id="PS50931">
    <property type="entry name" value="HTH_LYSR"/>
    <property type="match status" value="1"/>
</dbReference>
<evidence type="ECO:0000256" key="2">
    <source>
        <dbReference type="ARBA" id="ARBA00023015"/>
    </source>
</evidence>
<dbReference type="HOGENOM" id="CLU_039613_20_1_11"/>
<evidence type="ECO:0000313" key="6">
    <source>
        <dbReference type="Proteomes" id="UP000034034"/>
    </source>
</evidence>
<reference evidence="5" key="1">
    <citation type="submission" date="2019-08" db="EMBL/GenBank/DDBJ databases">
        <title>Complete genome sequence of a mangrove-derived Streptomyces xiamenensis.</title>
        <authorList>
            <person name="Xu J."/>
        </authorList>
    </citation>
    <scope>NUCLEOTIDE SEQUENCE</scope>
    <source>
        <strain evidence="5">318</strain>
    </source>
</reference>
<dbReference type="InterPro" id="IPR036390">
    <property type="entry name" value="WH_DNA-bd_sf"/>
</dbReference>
<dbReference type="KEGG" id="sxi:SXIM_22040"/>
<keyword evidence="3" id="KW-0804">Transcription</keyword>
<comment type="similarity">
    <text evidence="1">Belongs to the LysR transcriptional regulatory family.</text>
</comment>
<evidence type="ECO:0000259" key="4">
    <source>
        <dbReference type="PROSITE" id="PS50931"/>
    </source>
</evidence>
<dbReference type="PANTHER" id="PTHR30126:SF39">
    <property type="entry name" value="HTH-TYPE TRANSCRIPTIONAL REGULATOR CYSL"/>
    <property type="match status" value="1"/>
</dbReference>
<dbReference type="GO" id="GO:0003700">
    <property type="term" value="F:DNA-binding transcription factor activity"/>
    <property type="evidence" value="ECO:0007669"/>
    <property type="project" value="InterPro"/>
</dbReference>
<proteinExistence type="inferred from homology"/>
<evidence type="ECO:0000256" key="1">
    <source>
        <dbReference type="ARBA" id="ARBA00009437"/>
    </source>
</evidence>
<dbReference type="Proteomes" id="UP000034034">
    <property type="component" value="Chromosome"/>
</dbReference>
<sequence length="120" mass="12853">MDTRLLHTFTTLARTGSFTATAAELHLAQSTVTVHIRTLEREPATPLFDRLPAGTVLTDPGRRLLERAGDVLDAVARLRAGRSVAGPPVPDVPVQLARHSRRWTSPAADAFAGLLRAAAP</sequence>
<keyword evidence="6" id="KW-1185">Reference proteome</keyword>
<name>A0A0F7FUU4_9ACTN</name>
<feature type="domain" description="HTH lysR-type" evidence="4">
    <location>
        <begin position="1"/>
        <end position="58"/>
    </location>
</feature>
<dbReference type="PATRIC" id="fig|408015.6.peg.2237"/>
<protein>
    <submittedName>
        <fullName evidence="5">Transcriptional regulator, LysR family</fullName>
    </submittedName>
</protein>
<dbReference type="InterPro" id="IPR036388">
    <property type="entry name" value="WH-like_DNA-bd_sf"/>
</dbReference>
<dbReference type="InterPro" id="IPR000847">
    <property type="entry name" value="LysR_HTH_N"/>
</dbReference>
<dbReference type="PANTHER" id="PTHR30126">
    <property type="entry name" value="HTH-TYPE TRANSCRIPTIONAL REGULATOR"/>
    <property type="match status" value="1"/>
</dbReference>
<dbReference type="Gene3D" id="1.10.10.10">
    <property type="entry name" value="Winged helix-like DNA-binding domain superfamily/Winged helix DNA-binding domain"/>
    <property type="match status" value="1"/>
</dbReference>
<dbReference type="GO" id="GO:0000976">
    <property type="term" value="F:transcription cis-regulatory region binding"/>
    <property type="evidence" value="ECO:0007669"/>
    <property type="project" value="TreeGrafter"/>
</dbReference>
<accession>A0A0F7FUU4</accession>
<gene>
    <name evidence="5" type="ORF">SXIM_22040</name>
</gene>
<evidence type="ECO:0000256" key="3">
    <source>
        <dbReference type="ARBA" id="ARBA00023163"/>
    </source>
</evidence>
<dbReference type="AlphaFoldDB" id="A0A0F7FUU4"/>
<dbReference type="SUPFAM" id="SSF46785">
    <property type="entry name" value="Winged helix' DNA-binding domain"/>
    <property type="match status" value="1"/>
</dbReference>
<dbReference type="Pfam" id="PF00126">
    <property type="entry name" value="HTH_1"/>
    <property type="match status" value="1"/>
</dbReference>
<keyword evidence="2" id="KW-0805">Transcription regulation</keyword>
<evidence type="ECO:0000313" key="5">
    <source>
        <dbReference type="EMBL" id="AKG43588.1"/>
    </source>
</evidence>
<dbReference type="EMBL" id="CP009922">
    <property type="protein sequence ID" value="AKG43588.1"/>
    <property type="molecule type" value="Genomic_DNA"/>
</dbReference>
<dbReference type="STRING" id="408015.SXIM_22040"/>